<reference evidence="2 5" key="3">
    <citation type="submission" date="2020-02" db="EMBL/GenBank/DDBJ databases">
        <title>Newly sequenced genome of strain CSTR1 showed variability in Candidatus Kuenenia stuttgartiensis genomes.</title>
        <authorList>
            <person name="Ding C."/>
            <person name="Adrian L."/>
        </authorList>
    </citation>
    <scope>NUCLEOTIDE SEQUENCE [LARGE SCALE GENOMIC DNA]</scope>
    <source>
        <strain evidence="2 5">CSTR1</strain>
    </source>
</reference>
<dbReference type="EMBL" id="CP049055">
    <property type="protein sequence ID" value="QII10452.1"/>
    <property type="molecule type" value="Genomic_DNA"/>
</dbReference>
<evidence type="ECO:0000313" key="2">
    <source>
        <dbReference type="EMBL" id="QII10452.1"/>
    </source>
</evidence>
<sequence>MGKRIFNSTIFSLFASALIIFLVNRASLCSEQAKRKTLDEVLLAIEKADGEFKTMRANIAITRTIPLLDSTEVSRGKMQYKKPDRLHLKFDPPRDEVNIIDGKHLWIYHPKAKQVEKYAVNKGEHTAQNIHFFGFGYGESVASAKKDYTISLADTMEAGKKCFYALDLTPKSTSSQYAKIRLWIEEGVWLPVKIELHESGGEVVNLIEFESITLNSRMSDKLFMFDPPKGVEIIEPF</sequence>
<dbReference type="RefSeq" id="WP_099324521.1">
    <property type="nucleotide sequence ID" value="NZ_CP049055.1"/>
</dbReference>
<organism evidence="3 4">
    <name type="scientific">Kuenenia stuttgartiensis</name>
    <dbReference type="NCBI Taxonomy" id="174633"/>
    <lineage>
        <taxon>Bacteria</taxon>
        <taxon>Pseudomonadati</taxon>
        <taxon>Planctomycetota</taxon>
        <taxon>Candidatus Brocadiia</taxon>
        <taxon>Candidatus Brocadiales</taxon>
        <taxon>Candidatus Brocadiaceae</taxon>
        <taxon>Candidatus Kuenenia</taxon>
    </lineage>
</organism>
<dbReference type="EMBL" id="LT934425">
    <property type="protein sequence ID" value="SOH03749.1"/>
    <property type="molecule type" value="Genomic_DNA"/>
</dbReference>
<protein>
    <recommendedName>
        <fullName evidence="6">Outer membrane lipoprotein carrier protein LolA</fullName>
    </recommendedName>
</protein>
<reference evidence="4" key="2">
    <citation type="submission" date="2017-10" db="EMBL/GenBank/DDBJ databases">
        <authorList>
            <person name="Frank J."/>
        </authorList>
    </citation>
    <scope>NUCLEOTIDE SEQUENCE [LARGE SCALE GENOMIC DNA]</scope>
</reference>
<dbReference type="Gene3D" id="2.50.20.10">
    <property type="entry name" value="Lipoprotein localisation LolA/LolB/LppX"/>
    <property type="match status" value="1"/>
</dbReference>
<dbReference type="CDD" id="cd16325">
    <property type="entry name" value="LolA"/>
    <property type="match status" value="1"/>
</dbReference>
<dbReference type="PANTHER" id="PTHR37507:SF2">
    <property type="entry name" value="SPORULATION PROTEIN YDCC"/>
    <property type="match status" value="1"/>
</dbReference>
<dbReference type="InterPro" id="IPR052944">
    <property type="entry name" value="Sporulation_related"/>
</dbReference>
<reference evidence="3" key="1">
    <citation type="submission" date="2017-10" db="EMBL/GenBank/DDBJ databases">
        <authorList>
            <person name="Banno H."/>
            <person name="Chua N.-H."/>
        </authorList>
    </citation>
    <scope>NUCLEOTIDE SEQUENCE [LARGE SCALE GENOMIC DNA]</scope>
    <source>
        <strain evidence="3">Kuenenia_mbr1_ru-nijmegen</strain>
    </source>
</reference>
<dbReference type="Pfam" id="PF03548">
    <property type="entry name" value="LolA"/>
    <property type="match status" value="1"/>
</dbReference>
<dbReference type="OrthoDB" id="260808at2"/>
<evidence type="ECO:0000313" key="3">
    <source>
        <dbReference type="EMBL" id="SOH03749.1"/>
    </source>
</evidence>
<dbReference type="InterPro" id="IPR004564">
    <property type="entry name" value="OM_lipoprot_carrier_LolA-like"/>
</dbReference>
<keyword evidence="4" id="KW-1185">Reference proteome</keyword>
<evidence type="ECO:0000313" key="4">
    <source>
        <dbReference type="Proteomes" id="UP000221734"/>
    </source>
</evidence>
<dbReference type="SUPFAM" id="SSF89392">
    <property type="entry name" value="Prokaryotic lipoproteins and lipoprotein localization factors"/>
    <property type="match status" value="1"/>
</dbReference>
<keyword evidence="1" id="KW-0732">Signal</keyword>
<evidence type="ECO:0000256" key="1">
    <source>
        <dbReference type="ARBA" id="ARBA00022729"/>
    </source>
</evidence>
<dbReference type="PANTHER" id="PTHR37507">
    <property type="entry name" value="SPORULATION PROTEIN YDCC"/>
    <property type="match status" value="1"/>
</dbReference>
<dbReference type="InterPro" id="IPR029046">
    <property type="entry name" value="LolA/LolB/LppX"/>
</dbReference>
<proteinExistence type="predicted"/>
<name>A0A2C9CD01_KUEST</name>
<evidence type="ECO:0008006" key="6">
    <source>
        <dbReference type="Google" id="ProtNLM"/>
    </source>
</evidence>
<evidence type="ECO:0000313" key="5">
    <source>
        <dbReference type="Proteomes" id="UP000501926"/>
    </source>
</evidence>
<gene>
    <name evidence="3" type="primary">lolA_2</name>
    <name evidence="2" type="ORF">KsCSTR_10730</name>
    <name evidence="3" type="ORF">KSMBR1_1247</name>
</gene>
<accession>A0A2C9CD01</accession>
<dbReference type="Proteomes" id="UP000221734">
    <property type="component" value="Chromosome Kuenenia_stuttgartiensis_MBR1"/>
</dbReference>
<dbReference type="AlphaFoldDB" id="A0A2C9CD01"/>
<dbReference type="KEGG" id="kst:KSMBR1_1247"/>
<dbReference type="Proteomes" id="UP000501926">
    <property type="component" value="Chromosome"/>
</dbReference>